<evidence type="ECO:0000313" key="2">
    <source>
        <dbReference type="EMBL" id="MDK7356798.1"/>
    </source>
</evidence>
<feature type="transmembrane region" description="Helical" evidence="1">
    <location>
        <begin position="12"/>
        <end position="31"/>
    </location>
</feature>
<reference evidence="2" key="1">
    <citation type="submission" date="2023-05" db="EMBL/GenBank/DDBJ databases">
        <title>Cataloging the Phylogenetic Diversity of Human Bladder Bacteria.</title>
        <authorList>
            <person name="Du J."/>
        </authorList>
    </citation>
    <scope>NUCLEOTIDE SEQUENCE</scope>
    <source>
        <strain evidence="2">UMB10101</strain>
    </source>
</reference>
<feature type="transmembrane region" description="Helical" evidence="1">
    <location>
        <begin position="67"/>
        <end position="87"/>
    </location>
</feature>
<name>A0AAJ1Q9J7_9FIRM</name>
<proteinExistence type="predicted"/>
<keyword evidence="1" id="KW-0472">Membrane</keyword>
<keyword evidence="1" id="KW-1133">Transmembrane helix</keyword>
<evidence type="ECO:0000313" key="3">
    <source>
        <dbReference type="Proteomes" id="UP001236274"/>
    </source>
</evidence>
<organism evidence="2 3">
    <name type="scientific">Veillonella atypica</name>
    <dbReference type="NCBI Taxonomy" id="39777"/>
    <lineage>
        <taxon>Bacteria</taxon>
        <taxon>Bacillati</taxon>
        <taxon>Bacillota</taxon>
        <taxon>Negativicutes</taxon>
        <taxon>Veillonellales</taxon>
        <taxon>Veillonellaceae</taxon>
        <taxon>Veillonella</taxon>
    </lineage>
</organism>
<protein>
    <submittedName>
        <fullName evidence="2">Uncharacterized protein</fullName>
    </submittedName>
</protein>
<keyword evidence="1" id="KW-0812">Transmembrane</keyword>
<dbReference type="Proteomes" id="UP001236274">
    <property type="component" value="Unassembled WGS sequence"/>
</dbReference>
<comment type="caution">
    <text evidence="2">The sequence shown here is derived from an EMBL/GenBank/DDBJ whole genome shotgun (WGS) entry which is preliminary data.</text>
</comment>
<sequence>MVILLSIELKILICFVWAFIVFLVTALIIGVERKSQWFQRRTKYSWFNRRGFLGEALLFGYPKTIEGYGVTFLMACAISIVGYVLYLI</sequence>
<dbReference type="EMBL" id="JASORJ010000004">
    <property type="protein sequence ID" value="MDK7356798.1"/>
    <property type="molecule type" value="Genomic_DNA"/>
</dbReference>
<dbReference type="AlphaFoldDB" id="A0AAJ1Q9J7"/>
<accession>A0AAJ1Q9J7</accession>
<gene>
    <name evidence="2" type="ORF">QP520_04055</name>
</gene>
<evidence type="ECO:0000256" key="1">
    <source>
        <dbReference type="SAM" id="Phobius"/>
    </source>
</evidence>